<keyword evidence="2" id="KW-1185">Reference proteome</keyword>
<organism evidence="2 3">
    <name type="scientific">Panagrellus redivivus</name>
    <name type="common">Microworm</name>
    <dbReference type="NCBI Taxonomy" id="6233"/>
    <lineage>
        <taxon>Eukaryota</taxon>
        <taxon>Metazoa</taxon>
        <taxon>Ecdysozoa</taxon>
        <taxon>Nematoda</taxon>
        <taxon>Chromadorea</taxon>
        <taxon>Rhabditida</taxon>
        <taxon>Tylenchina</taxon>
        <taxon>Panagrolaimomorpha</taxon>
        <taxon>Panagrolaimoidea</taxon>
        <taxon>Panagrolaimidae</taxon>
        <taxon>Panagrellus</taxon>
    </lineage>
</organism>
<dbReference type="AlphaFoldDB" id="A0A7E4VJG1"/>
<reference evidence="3" key="2">
    <citation type="submission" date="2020-10" db="UniProtKB">
        <authorList>
            <consortium name="WormBaseParasite"/>
        </authorList>
    </citation>
    <scope>IDENTIFICATION</scope>
</reference>
<accession>A0A7E4VJG1</accession>
<proteinExistence type="predicted"/>
<dbReference type="Proteomes" id="UP000492821">
    <property type="component" value="Unassembled WGS sequence"/>
</dbReference>
<dbReference type="PANTHER" id="PTHR34401:SF6">
    <property type="entry name" value="DUF19 DOMAIN-CONTAINING PROTEIN"/>
    <property type="match status" value="1"/>
</dbReference>
<sequence length="243" mass="26609">MKFSLALFAIGAVLVCQAYGANMMNSAVRQGAKILNQSKTGDMIRECSCPEQRECVAEMKKQVIGCFDECYPLATTGKIHIKSPETLKTCFQNKNSIANSMLDCMQDSLNSCVDSKDGKQIAYTDINVLLDKSEAALKKKANIIQKTVGKSNDNLIDVAFDIGHCMKTCFQKQNAGGYCFDKKSCQPLIDSKDASKGLNKCLKAVQWKKQASDVCECTVKAGVSEMEQYCGLLNSMNSNPSQN</sequence>
<protein>
    <submittedName>
        <fullName evidence="3">DB domain-containing protein</fullName>
    </submittedName>
</protein>
<reference evidence="2" key="1">
    <citation type="journal article" date="2013" name="Genetics">
        <title>The draft genome and transcriptome of Panagrellus redivivus are shaped by the harsh demands of a free-living lifestyle.</title>
        <authorList>
            <person name="Srinivasan J."/>
            <person name="Dillman A.R."/>
            <person name="Macchietto M.G."/>
            <person name="Heikkinen L."/>
            <person name="Lakso M."/>
            <person name="Fracchia K.M."/>
            <person name="Antoshechkin I."/>
            <person name="Mortazavi A."/>
            <person name="Wong G."/>
            <person name="Sternberg P.W."/>
        </authorList>
    </citation>
    <scope>NUCLEOTIDE SEQUENCE [LARGE SCALE GENOMIC DNA]</scope>
    <source>
        <strain evidence="2">MT8872</strain>
    </source>
</reference>
<feature type="signal peptide" evidence="1">
    <location>
        <begin position="1"/>
        <end position="20"/>
    </location>
</feature>
<evidence type="ECO:0000313" key="3">
    <source>
        <dbReference type="WBParaSite" id="Pan_g2153.t1"/>
    </source>
</evidence>
<dbReference type="PANTHER" id="PTHR34401">
    <property type="entry name" value="PROTEIN CBG12388-RELATED"/>
    <property type="match status" value="1"/>
</dbReference>
<name>A0A7E4VJG1_PANRE</name>
<feature type="chain" id="PRO_5028904094" evidence="1">
    <location>
        <begin position="21"/>
        <end position="243"/>
    </location>
</feature>
<keyword evidence="1" id="KW-0732">Signal</keyword>
<dbReference type="WBParaSite" id="Pan_g2153.t1">
    <property type="protein sequence ID" value="Pan_g2153.t1"/>
    <property type="gene ID" value="Pan_g2153"/>
</dbReference>
<evidence type="ECO:0000313" key="2">
    <source>
        <dbReference type="Proteomes" id="UP000492821"/>
    </source>
</evidence>
<evidence type="ECO:0000256" key="1">
    <source>
        <dbReference type="SAM" id="SignalP"/>
    </source>
</evidence>